<dbReference type="InterPro" id="IPR000182">
    <property type="entry name" value="GNAT_dom"/>
</dbReference>
<sequence length="154" mass="16981">MTRCDNPRVLQEILPPDTHLAFRAMRALRGHLTDAEAFATRVDEVLRPEGYRLLGAFDDGRGTEAGAVAVLGFRFATNLAWGRFCYVDDLSTLPGERGKGHATALLERVHGIAAAEGVGQVHLDSGVQPERAAAHGLYFSERYRISSYHFTRDL</sequence>
<dbReference type="GO" id="GO:0016747">
    <property type="term" value="F:acyltransferase activity, transferring groups other than amino-acyl groups"/>
    <property type="evidence" value="ECO:0007669"/>
    <property type="project" value="InterPro"/>
</dbReference>
<evidence type="ECO:0000259" key="1">
    <source>
        <dbReference type="PROSITE" id="PS51186"/>
    </source>
</evidence>
<dbReference type="Gene3D" id="3.40.630.30">
    <property type="match status" value="1"/>
</dbReference>
<reference evidence="2 3" key="1">
    <citation type="submission" date="2018-11" db="EMBL/GenBank/DDBJ databases">
        <title>Sequencing the genomes of 1000 actinobacteria strains.</title>
        <authorList>
            <person name="Klenk H.-P."/>
        </authorList>
    </citation>
    <scope>NUCLEOTIDE SEQUENCE [LARGE SCALE GENOMIC DNA]</scope>
    <source>
        <strain evidence="2 3">DSM 15700</strain>
    </source>
</reference>
<dbReference type="Pfam" id="PF00583">
    <property type="entry name" value="Acetyltransf_1"/>
    <property type="match status" value="1"/>
</dbReference>
<dbReference type="SUPFAM" id="SSF55729">
    <property type="entry name" value="Acyl-CoA N-acyltransferases (Nat)"/>
    <property type="match status" value="1"/>
</dbReference>
<feature type="domain" description="N-acetyltransferase" evidence="1">
    <location>
        <begin position="8"/>
        <end position="154"/>
    </location>
</feature>
<accession>A0A3N4Z7C0</accession>
<organism evidence="2 3">
    <name type="scientific">Myceligenerans xiligouense</name>
    <dbReference type="NCBI Taxonomy" id="253184"/>
    <lineage>
        <taxon>Bacteria</taxon>
        <taxon>Bacillati</taxon>
        <taxon>Actinomycetota</taxon>
        <taxon>Actinomycetes</taxon>
        <taxon>Micrococcales</taxon>
        <taxon>Promicromonosporaceae</taxon>
        <taxon>Myceligenerans</taxon>
    </lineage>
</organism>
<keyword evidence="3" id="KW-1185">Reference proteome</keyword>
<dbReference type="Proteomes" id="UP000280501">
    <property type="component" value="Unassembled WGS sequence"/>
</dbReference>
<proteinExistence type="predicted"/>
<dbReference type="PROSITE" id="PS51186">
    <property type="entry name" value="GNAT"/>
    <property type="match status" value="1"/>
</dbReference>
<protein>
    <submittedName>
        <fullName evidence="2">Acetyltransferase (GNAT) family protein</fullName>
    </submittedName>
</protein>
<dbReference type="EMBL" id="RKQZ01000001">
    <property type="protein sequence ID" value="RPF21728.1"/>
    <property type="molecule type" value="Genomic_DNA"/>
</dbReference>
<evidence type="ECO:0000313" key="3">
    <source>
        <dbReference type="Proteomes" id="UP000280501"/>
    </source>
</evidence>
<name>A0A3N4Z7C0_9MICO</name>
<keyword evidence="2" id="KW-0808">Transferase</keyword>
<dbReference type="InterPro" id="IPR016181">
    <property type="entry name" value="Acyl_CoA_acyltransferase"/>
</dbReference>
<dbReference type="CDD" id="cd04301">
    <property type="entry name" value="NAT_SF"/>
    <property type="match status" value="1"/>
</dbReference>
<comment type="caution">
    <text evidence="2">The sequence shown here is derived from an EMBL/GenBank/DDBJ whole genome shotgun (WGS) entry which is preliminary data.</text>
</comment>
<gene>
    <name evidence="2" type="ORF">EDD34_2363</name>
</gene>
<evidence type="ECO:0000313" key="2">
    <source>
        <dbReference type="EMBL" id="RPF21728.1"/>
    </source>
</evidence>
<dbReference type="AlphaFoldDB" id="A0A3N4Z7C0"/>